<keyword evidence="4" id="KW-1185">Reference proteome</keyword>
<reference evidence="3" key="1">
    <citation type="journal article" date="2021" name="Mol. Ecol. Resour.">
        <title>Apolygus lucorum genome provides insights into omnivorousness and mesophyll feeding.</title>
        <authorList>
            <person name="Liu Y."/>
            <person name="Liu H."/>
            <person name="Wang H."/>
            <person name="Huang T."/>
            <person name="Liu B."/>
            <person name="Yang B."/>
            <person name="Yin L."/>
            <person name="Li B."/>
            <person name="Zhang Y."/>
            <person name="Zhang S."/>
            <person name="Jiang F."/>
            <person name="Zhang X."/>
            <person name="Ren Y."/>
            <person name="Wang B."/>
            <person name="Wang S."/>
            <person name="Lu Y."/>
            <person name="Wu K."/>
            <person name="Fan W."/>
            <person name="Wang G."/>
        </authorList>
    </citation>
    <scope>NUCLEOTIDE SEQUENCE</scope>
    <source>
        <strain evidence="3">12Hb</strain>
    </source>
</reference>
<evidence type="ECO:0000256" key="2">
    <source>
        <dbReference type="SAM" id="SignalP"/>
    </source>
</evidence>
<feature type="chain" id="PRO_5035746506" evidence="2">
    <location>
        <begin position="20"/>
        <end position="170"/>
    </location>
</feature>
<organism evidence="3 4">
    <name type="scientific">Apolygus lucorum</name>
    <name type="common">Small green plant bug</name>
    <name type="synonym">Lygocoris lucorum</name>
    <dbReference type="NCBI Taxonomy" id="248454"/>
    <lineage>
        <taxon>Eukaryota</taxon>
        <taxon>Metazoa</taxon>
        <taxon>Ecdysozoa</taxon>
        <taxon>Arthropoda</taxon>
        <taxon>Hexapoda</taxon>
        <taxon>Insecta</taxon>
        <taxon>Pterygota</taxon>
        <taxon>Neoptera</taxon>
        <taxon>Paraneoptera</taxon>
        <taxon>Hemiptera</taxon>
        <taxon>Heteroptera</taxon>
        <taxon>Panheteroptera</taxon>
        <taxon>Cimicomorpha</taxon>
        <taxon>Miridae</taxon>
        <taxon>Mirini</taxon>
        <taxon>Apolygus</taxon>
    </lineage>
</organism>
<sequence length="170" mass="19040">MDMWALVFVLHMVVASTQAAPRVRDSSRGSLIDQLHGVDVLQSTSGEQIQDEPSTLSPVGLFSSLFSDSFPNTQSNEEDPNPQDYQTTVKKSEDEDQPALVEDVLTQLEALERMFNKLILPFLNKNRSGSLQTMSTLHKLLSSLAYVGDSRDKGTNPRYNDMENIFKCKK</sequence>
<dbReference type="EMBL" id="WIXP02000004">
    <property type="protein sequence ID" value="KAF6212271.1"/>
    <property type="molecule type" value="Genomic_DNA"/>
</dbReference>
<evidence type="ECO:0000313" key="4">
    <source>
        <dbReference type="Proteomes" id="UP000466442"/>
    </source>
</evidence>
<evidence type="ECO:0000256" key="1">
    <source>
        <dbReference type="SAM" id="MobiDB-lite"/>
    </source>
</evidence>
<name>A0A8S9XVE0_APOLU</name>
<evidence type="ECO:0000313" key="3">
    <source>
        <dbReference type="EMBL" id="KAF6212271.1"/>
    </source>
</evidence>
<accession>A0A8S9XVE0</accession>
<keyword evidence="2" id="KW-0732">Signal</keyword>
<gene>
    <name evidence="3" type="ORF">GE061_012793</name>
</gene>
<feature type="signal peptide" evidence="2">
    <location>
        <begin position="1"/>
        <end position="19"/>
    </location>
</feature>
<comment type="caution">
    <text evidence="3">The sequence shown here is derived from an EMBL/GenBank/DDBJ whole genome shotgun (WGS) entry which is preliminary data.</text>
</comment>
<feature type="region of interest" description="Disordered" evidence="1">
    <location>
        <begin position="67"/>
        <end position="96"/>
    </location>
</feature>
<dbReference type="AlphaFoldDB" id="A0A8S9XVE0"/>
<dbReference type="Proteomes" id="UP000466442">
    <property type="component" value="Unassembled WGS sequence"/>
</dbReference>
<protein>
    <submittedName>
        <fullName evidence="3">Uncharacterized protein</fullName>
    </submittedName>
</protein>
<proteinExistence type="predicted"/>